<protein>
    <recommendedName>
        <fullName evidence="11">C2H2-type domain-containing protein</fullName>
    </recommendedName>
</protein>
<feature type="non-terminal residue" evidence="12">
    <location>
        <position position="1"/>
    </location>
</feature>
<dbReference type="AlphaFoldDB" id="A0A0A9ZEP2"/>
<keyword evidence="8" id="KW-0539">Nucleus</keyword>
<evidence type="ECO:0000256" key="5">
    <source>
        <dbReference type="ARBA" id="ARBA00022833"/>
    </source>
</evidence>
<dbReference type="InterPro" id="IPR013087">
    <property type="entry name" value="Znf_C2H2_type"/>
</dbReference>
<feature type="domain" description="C2H2-type" evidence="11">
    <location>
        <begin position="204"/>
        <end position="231"/>
    </location>
</feature>
<keyword evidence="2" id="KW-0479">Metal-binding</keyword>
<dbReference type="PROSITE" id="PS50157">
    <property type="entry name" value="ZINC_FINGER_C2H2_2"/>
    <property type="match status" value="3"/>
</dbReference>
<evidence type="ECO:0000256" key="3">
    <source>
        <dbReference type="ARBA" id="ARBA00022737"/>
    </source>
</evidence>
<evidence type="ECO:0000256" key="6">
    <source>
        <dbReference type="ARBA" id="ARBA00023015"/>
    </source>
</evidence>
<dbReference type="FunFam" id="3.30.160.60:FF:000446">
    <property type="entry name" value="Zinc finger protein"/>
    <property type="match status" value="1"/>
</dbReference>
<dbReference type="Pfam" id="PF13909">
    <property type="entry name" value="zf-H2C2_5"/>
    <property type="match status" value="1"/>
</dbReference>
<evidence type="ECO:0000256" key="8">
    <source>
        <dbReference type="ARBA" id="ARBA00023242"/>
    </source>
</evidence>
<feature type="non-terminal residue" evidence="12">
    <location>
        <position position="258"/>
    </location>
</feature>
<evidence type="ECO:0000259" key="11">
    <source>
        <dbReference type="PROSITE" id="PS50157"/>
    </source>
</evidence>
<feature type="compositionally biased region" description="Basic and acidic residues" evidence="10">
    <location>
        <begin position="164"/>
        <end position="179"/>
    </location>
</feature>
<dbReference type="Gene3D" id="3.30.160.60">
    <property type="entry name" value="Classic Zinc Finger"/>
    <property type="match status" value="3"/>
</dbReference>
<dbReference type="PANTHER" id="PTHR24394:SF29">
    <property type="entry name" value="MYONEURIN"/>
    <property type="match status" value="1"/>
</dbReference>
<dbReference type="FunFam" id="3.30.160.60:FF:000395">
    <property type="entry name" value="zinc finger protein 513"/>
    <property type="match status" value="1"/>
</dbReference>
<feature type="region of interest" description="Disordered" evidence="10">
    <location>
        <begin position="160"/>
        <end position="179"/>
    </location>
</feature>
<dbReference type="InterPro" id="IPR036236">
    <property type="entry name" value="Znf_C2H2_sf"/>
</dbReference>
<keyword evidence="3" id="KW-0677">Repeat</keyword>
<keyword evidence="5" id="KW-0862">Zinc</keyword>
<dbReference type="FunFam" id="3.30.160.60:FF:002319">
    <property type="entry name" value="Uncharacterized protein"/>
    <property type="match status" value="1"/>
</dbReference>
<dbReference type="SUPFAM" id="SSF57667">
    <property type="entry name" value="beta-beta-alpha zinc fingers"/>
    <property type="match status" value="2"/>
</dbReference>
<comment type="subcellular location">
    <subcellularLocation>
        <location evidence="1">Nucleus</location>
    </subcellularLocation>
</comment>
<name>A0A0A9ZEP2_LYGHE</name>
<evidence type="ECO:0000256" key="7">
    <source>
        <dbReference type="ARBA" id="ARBA00023163"/>
    </source>
</evidence>
<accession>A0A0A9ZEP2</accession>
<evidence type="ECO:0000256" key="4">
    <source>
        <dbReference type="ARBA" id="ARBA00022771"/>
    </source>
</evidence>
<gene>
    <name evidence="12" type="ORF">CM83_15971</name>
</gene>
<evidence type="ECO:0000313" key="12">
    <source>
        <dbReference type="EMBL" id="JAG42376.1"/>
    </source>
</evidence>
<dbReference type="GO" id="GO:0005634">
    <property type="term" value="C:nucleus"/>
    <property type="evidence" value="ECO:0007669"/>
    <property type="project" value="UniProtKB-SubCell"/>
</dbReference>
<dbReference type="PANTHER" id="PTHR24394">
    <property type="entry name" value="ZINC FINGER PROTEIN"/>
    <property type="match status" value="1"/>
</dbReference>
<dbReference type="GO" id="GO:0008270">
    <property type="term" value="F:zinc ion binding"/>
    <property type="evidence" value="ECO:0007669"/>
    <property type="project" value="UniProtKB-KW"/>
</dbReference>
<reference evidence="12" key="2">
    <citation type="submission" date="2014-07" db="EMBL/GenBank/DDBJ databases">
        <authorList>
            <person name="Hull J."/>
        </authorList>
    </citation>
    <scope>NUCLEOTIDE SEQUENCE</scope>
</reference>
<evidence type="ECO:0000256" key="10">
    <source>
        <dbReference type="SAM" id="MobiDB-lite"/>
    </source>
</evidence>
<keyword evidence="7" id="KW-0804">Transcription</keyword>
<reference evidence="12" key="1">
    <citation type="journal article" date="2014" name="PLoS ONE">
        <title>Transcriptome-Based Identification of ABC Transporters in the Western Tarnished Plant Bug Lygus hesperus.</title>
        <authorList>
            <person name="Hull J.J."/>
            <person name="Chaney K."/>
            <person name="Geib S.M."/>
            <person name="Fabrick J.A."/>
            <person name="Brent C.S."/>
            <person name="Walsh D."/>
            <person name="Lavine L.C."/>
        </authorList>
    </citation>
    <scope>NUCLEOTIDE SEQUENCE</scope>
</reference>
<dbReference type="SMART" id="SM00355">
    <property type="entry name" value="ZnF_C2H2"/>
    <property type="match status" value="3"/>
</dbReference>
<sequence>KEEEMVEKNVLTIKEEIITEELTEENEAIEEGVMNECSTFQVTVAPTLTTSAVSGRPQCRVHLKKLFEDEIPSQIMASKEKRKFEKPFACNSCDFTASLLGNLRRHMKTHKVLKVDNKTIEEQVKIKEEVMFEEKDDFTIKEEIIVKEELMEDNEVIEEGAMNKPEHKRAPDRPQSRVELRKLSENEQFRRMSSKEKGDVKRTFACASCDYTAARKGNLRRHEMIHTGEKPFACNSCEYRSKTHQQLRSHERTHTGEK</sequence>
<dbReference type="GO" id="GO:0000981">
    <property type="term" value="F:DNA-binding transcription factor activity, RNA polymerase II-specific"/>
    <property type="evidence" value="ECO:0007669"/>
    <property type="project" value="TreeGrafter"/>
</dbReference>
<evidence type="ECO:0000256" key="2">
    <source>
        <dbReference type="ARBA" id="ARBA00022723"/>
    </source>
</evidence>
<organism evidence="12">
    <name type="scientific">Lygus hesperus</name>
    <name type="common">Western plant bug</name>
    <dbReference type="NCBI Taxonomy" id="30085"/>
    <lineage>
        <taxon>Eukaryota</taxon>
        <taxon>Metazoa</taxon>
        <taxon>Ecdysozoa</taxon>
        <taxon>Arthropoda</taxon>
        <taxon>Hexapoda</taxon>
        <taxon>Insecta</taxon>
        <taxon>Pterygota</taxon>
        <taxon>Neoptera</taxon>
        <taxon>Paraneoptera</taxon>
        <taxon>Hemiptera</taxon>
        <taxon>Heteroptera</taxon>
        <taxon>Panheteroptera</taxon>
        <taxon>Cimicomorpha</taxon>
        <taxon>Miridae</taxon>
        <taxon>Mirini</taxon>
        <taxon>Lygus</taxon>
    </lineage>
</organism>
<keyword evidence="6" id="KW-0805">Transcription regulation</keyword>
<evidence type="ECO:0000256" key="9">
    <source>
        <dbReference type="PROSITE-ProRule" id="PRU00042"/>
    </source>
</evidence>
<dbReference type="EMBL" id="GBHO01001228">
    <property type="protein sequence ID" value="JAG42376.1"/>
    <property type="molecule type" value="Transcribed_RNA"/>
</dbReference>
<feature type="domain" description="C2H2-type" evidence="11">
    <location>
        <begin position="232"/>
        <end position="258"/>
    </location>
</feature>
<evidence type="ECO:0000256" key="1">
    <source>
        <dbReference type="ARBA" id="ARBA00004123"/>
    </source>
</evidence>
<keyword evidence="4 9" id="KW-0863">Zinc-finger</keyword>
<proteinExistence type="predicted"/>
<feature type="domain" description="C2H2-type" evidence="11">
    <location>
        <begin position="88"/>
        <end position="115"/>
    </location>
</feature>